<feature type="non-terminal residue" evidence="1">
    <location>
        <position position="1"/>
    </location>
</feature>
<dbReference type="AlphaFoldDB" id="A0A7J6QYV0"/>
<name>A0A7J6QYV0_PEROL</name>
<sequence>PGGYVSDGLGLITYNALDRAAEMLIDYKWRWLHPSKAAVGTSSELPAGSDWPPSSVLLAAARQSPEPGRAIAFERDATDIADAVSGESTAGAADCPTDGW</sequence>
<accession>A0A7J6QYV0</accession>
<gene>
    <name evidence="1" type="ORF">FOZ62_005512</name>
</gene>
<comment type="caution">
    <text evidence="1">The sequence shown here is derived from an EMBL/GenBank/DDBJ whole genome shotgun (WGS) entry which is preliminary data.</text>
</comment>
<proteinExistence type="predicted"/>
<protein>
    <submittedName>
        <fullName evidence="1">Uncharacterized protein</fullName>
    </submittedName>
</protein>
<evidence type="ECO:0000313" key="2">
    <source>
        <dbReference type="Proteomes" id="UP000574390"/>
    </source>
</evidence>
<dbReference type="Proteomes" id="UP000574390">
    <property type="component" value="Unassembled WGS sequence"/>
</dbReference>
<dbReference type="EMBL" id="JABANM010026090">
    <property type="protein sequence ID" value="KAF4713523.1"/>
    <property type="molecule type" value="Genomic_DNA"/>
</dbReference>
<evidence type="ECO:0000313" key="1">
    <source>
        <dbReference type="EMBL" id="KAF4713523.1"/>
    </source>
</evidence>
<organism evidence="1 2">
    <name type="scientific">Perkinsus olseni</name>
    <name type="common">Perkinsus atlanticus</name>
    <dbReference type="NCBI Taxonomy" id="32597"/>
    <lineage>
        <taxon>Eukaryota</taxon>
        <taxon>Sar</taxon>
        <taxon>Alveolata</taxon>
        <taxon>Perkinsozoa</taxon>
        <taxon>Perkinsea</taxon>
        <taxon>Perkinsida</taxon>
        <taxon>Perkinsidae</taxon>
        <taxon>Perkinsus</taxon>
    </lineage>
</organism>
<reference evidence="1 2" key="1">
    <citation type="submission" date="2020-04" db="EMBL/GenBank/DDBJ databases">
        <title>Perkinsus olseni comparative genomics.</title>
        <authorList>
            <person name="Bogema D.R."/>
        </authorList>
    </citation>
    <scope>NUCLEOTIDE SEQUENCE [LARGE SCALE GENOMIC DNA]</scope>
    <source>
        <strain evidence="1">ATCC PRA-205</strain>
    </source>
</reference>